<name>X6P680_RETFI</name>
<evidence type="ECO:0000256" key="13">
    <source>
        <dbReference type="ARBA" id="ARBA00023221"/>
    </source>
</evidence>
<keyword evidence="10" id="KW-0443">Lipid metabolism</keyword>
<evidence type="ECO:0000256" key="2">
    <source>
        <dbReference type="ARBA" id="ARBA00005402"/>
    </source>
</evidence>
<gene>
    <name evidence="15" type="ORF">RFI_03985</name>
</gene>
<evidence type="ECO:0000256" key="3">
    <source>
        <dbReference type="ARBA" id="ARBA00022516"/>
    </source>
</evidence>
<keyword evidence="9" id="KW-0756">Sterol biosynthesis</keyword>
<evidence type="ECO:0000256" key="8">
    <source>
        <dbReference type="ARBA" id="ARBA00023002"/>
    </source>
</evidence>
<dbReference type="GO" id="GO:0005789">
    <property type="term" value="C:endoplasmic reticulum membrane"/>
    <property type="evidence" value="ECO:0007669"/>
    <property type="project" value="TreeGrafter"/>
</dbReference>
<evidence type="ECO:0000313" key="15">
    <source>
        <dbReference type="EMBL" id="ETO33122.1"/>
    </source>
</evidence>
<keyword evidence="13" id="KW-0753">Steroid metabolism</keyword>
<evidence type="ECO:0000256" key="7">
    <source>
        <dbReference type="ARBA" id="ARBA00022989"/>
    </source>
</evidence>
<keyword evidence="4 14" id="KW-0812">Transmembrane</keyword>
<comment type="similarity">
    <text evidence="2">Belongs to the ERG4/ERG24 family.</text>
</comment>
<evidence type="ECO:0000256" key="9">
    <source>
        <dbReference type="ARBA" id="ARBA00023011"/>
    </source>
</evidence>
<dbReference type="GO" id="GO:0006696">
    <property type="term" value="P:ergosterol biosynthetic process"/>
    <property type="evidence" value="ECO:0007669"/>
    <property type="project" value="TreeGrafter"/>
</dbReference>
<feature type="transmembrane region" description="Helical" evidence="14">
    <location>
        <begin position="90"/>
        <end position="115"/>
    </location>
</feature>
<sequence length="158" mass="18287">KMSKESKKKGGSRQSDPDKFPGYEFGGPVGTGLLMLWSHYILYYFWYCYEFHNGKMYFPTSVGELVQFPLVLLLKIRDKAWPTTFTMTCYGAFFCSQLLLAAIVPGPIVEGLAVFKDKRLPYLINGYYCYYITLFFLLLLHFLDVFPLDSIVTDFGVW</sequence>
<dbReference type="GO" id="GO:0000246">
    <property type="term" value="F:Delta24(24-1) sterol reductase activity"/>
    <property type="evidence" value="ECO:0007669"/>
    <property type="project" value="TreeGrafter"/>
</dbReference>
<proteinExistence type="inferred from homology"/>
<protein>
    <submittedName>
        <fullName evidence="15">Uncharacterized protein</fullName>
    </submittedName>
</protein>
<evidence type="ECO:0000256" key="1">
    <source>
        <dbReference type="ARBA" id="ARBA00004141"/>
    </source>
</evidence>
<keyword evidence="5" id="KW-0521">NADP</keyword>
<evidence type="ECO:0000256" key="5">
    <source>
        <dbReference type="ARBA" id="ARBA00022857"/>
    </source>
</evidence>
<keyword evidence="12" id="KW-1207">Sterol metabolism</keyword>
<evidence type="ECO:0000256" key="14">
    <source>
        <dbReference type="SAM" id="Phobius"/>
    </source>
</evidence>
<dbReference type="PANTHER" id="PTHR21257:SF31">
    <property type="entry name" value="DELTA(24(24(1)))-STEROL REDUCTASE ERG4"/>
    <property type="match status" value="1"/>
</dbReference>
<dbReference type="PANTHER" id="PTHR21257">
    <property type="entry name" value="DELTA(14)-STEROL REDUCTASE"/>
    <property type="match status" value="1"/>
</dbReference>
<evidence type="ECO:0000256" key="4">
    <source>
        <dbReference type="ARBA" id="ARBA00022692"/>
    </source>
</evidence>
<organism evidence="15 16">
    <name type="scientific">Reticulomyxa filosa</name>
    <dbReference type="NCBI Taxonomy" id="46433"/>
    <lineage>
        <taxon>Eukaryota</taxon>
        <taxon>Sar</taxon>
        <taxon>Rhizaria</taxon>
        <taxon>Retaria</taxon>
        <taxon>Foraminifera</taxon>
        <taxon>Monothalamids</taxon>
        <taxon>Reticulomyxidae</taxon>
        <taxon>Reticulomyxa</taxon>
    </lineage>
</organism>
<dbReference type="AlphaFoldDB" id="X6P680"/>
<feature type="transmembrane region" description="Helical" evidence="14">
    <location>
        <begin position="127"/>
        <end position="148"/>
    </location>
</feature>
<keyword evidence="16" id="KW-1185">Reference proteome</keyword>
<dbReference type="InterPro" id="IPR001171">
    <property type="entry name" value="ERG24_DHCR-like"/>
</dbReference>
<keyword evidence="7 14" id="KW-1133">Transmembrane helix</keyword>
<dbReference type="Proteomes" id="UP000023152">
    <property type="component" value="Unassembled WGS sequence"/>
</dbReference>
<feature type="transmembrane region" description="Helical" evidence="14">
    <location>
        <begin position="21"/>
        <end position="46"/>
    </location>
</feature>
<comment type="subcellular location">
    <subcellularLocation>
        <location evidence="1">Membrane</location>
        <topology evidence="1">Multi-pass membrane protein</topology>
    </subcellularLocation>
</comment>
<dbReference type="EMBL" id="ASPP01003651">
    <property type="protein sequence ID" value="ETO33122.1"/>
    <property type="molecule type" value="Genomic_DNA"/>
</dbReference>
<reference evidence="15 16" key="1">
    <citation type="journal article" date="2013" name="Curr. Biol.">
        <title>The Genome of the Foraminiferan Reticulomyxa filosa.</title>
        <authorList>
            <person name="Glockner G."/>
            <person name="Hulsmann N."/>
            <person name="Schleicher M."/>
            <person name="Noegel A.A."/>
            <person name="Eichinger L."/>
            <person name="Gallinger C."/>
            <person name="Pawlowski J."/>
            <person name="Sierra R."/>
            <person name="Euteneuer U."/>
            <person name="Pillet L."/>
            <person name="Moustafa A."/>
            <person name="Platzer M."/>
            <person name="Groth M."/>
            <person name="Szafranski K."/>
            <person name="Schliwa M."/>
        </authorList>
    </citation>
    <scope>NUCLEOTIDE SEQUENCE [LARGE SCALE GENOMIC DNA]</scope>
</reference>
<evidence type="ECO:0000256" key="11">
    <source>
        <dbReference type="ARBA" id="ARBA00023136"/>
    </source>
</evidence>
<keyword evidence="6" id="KW-0752">Steroid biosynthesis</keyword>
<evidence type="ECO:0000256" key="6">
    <source>
        <dbReference type="ARBA" id="ARBA00022955"/>
    </source>
</evidence>
<keyword evidence="8" id="KW-0560">Oxidoreductase</keyword>
<evidence type="ECO:0000313" key="16">
    <source>
        <dbReference type="Proteomes" id="UP000023152"/>
    </source>
</evidence>
<accession>X6P680</accession>
<feature type="non-terminal residue" evidence="15">
    <location>
        <position position="1"/>
    </location>
</feature>
<dbReference type="Pfam" id="PF01222">
    <property type="entry name" value="ERG4_ERG24"/>
    <property type="match status" value="1"/>
</dbReference>
<keyword evidence="11 14" id="KW-0472">Membrane</keyword>
<evidence type="ECO:0000256" key="10">
    <source>
        <dbReference type="ARBA" id="ARBA00023098"/>
    </source>
</evidence>
<comment type="caution">
    <text evidence="15">The sequence shown here is derived from an EMBL/GenBank/DDBJ whole genome shotgun (WGS) entry which is preliminary data.</text>
</comment>
<keyword evidence="3" id="KW-0444">Lipid biosynthesis</keyword>
<evidence type="ECO:0000256" key="12">
    <source>
        <dbReference type="ARBA" id="ARBA00023166"/>
    </source>
</evidence>